<protein>
    <recommendedName>
        <fullName evidence="3">VWFA domain-containing protein</fullName>
    </recommendedName>
</protein>
<dbReference type="PRINTS" id="PR00453">
    <property type="entry name" value="VWFADOMAIN"/>
</dbReference>
<keyword evidence="2" id="KW-0732">Signal</keyword>
<evidence type="ECO:0000313" key="5">
    <source>
        <dbReference type="Proteomes" id="UP001460270"/>
    </source>
</evidence>
<evidence type="ECO:0000256" key="1">
    <source>
        <dbReference type="SAM" id="MobiDB-lite"/>
    </source>
</evidence>
<dbReference type="Pfam" id="PF00092">
    <property type="entry name" value="VWA"/>
    <property type="match status" value="2"/>
</dbReference>
<organism evidence="4 5">
    <name type="scientific">Mugilogobius chulae</name>
    <name type="common">yellowstripe goby</name>
    <dbReference type="NCBI Taxonomy" id="88201"/>
    <lineage>
        <taxon>Eukaryota</taxon>
        <taxon>Metazoa</taxon>
        <taxon>Chordata</taxon>
        <taxon>Craniata</taxon>
        <taxon>Vertebrata</taxon>
        <taxon>Euteleostomi</taxon>
        <taxon>Actinopterygii</taxon>
        <taxon>Neopterygii</taxon>
        <taxon>Teleostei</taxon>
        <taxon>Neoteleostei</taxon>
        <taxon>Acanthomorphata</taxon>
        <taxon>Gobiaria</taxon>
        <taxon>Gobiiformes</taxon>
        <taxon>Gobioidei</taxon>
        <taxon>Gobiidae</taxon>
        <taxon>Gobionellinae</taxon>
        <taxon>Mugilogobius</taxon>
    </lineage>
</organism>
<dbReference type="InterPro" id="IPR002035">
    <property type="entry name" value="VWF_A"/>
</dbReference>
<reference evidence="5" key="1">
    <citation type="submission" date="2024-04" db="EMBL/GenBank/DDBJ databases">
        <title>Salinicola lusitanus LLJ914,a marine bacterium isolated from the Okinawa Trough.</title>
        <authorList>
            <person name="Li J."/>
        </authorList>
    </citation>
    <scope>NUCLEOTIDE SEQUENCE [LARGE SCALE GENOMIC DNA]</scope>
</reference>
<evidence type="ECO:0000313" key="4">
    <source>
        <dbReference type="EMBL" id="KAK7945101.1"/>
    </source>
</evidence>
<dbReference type="InterPro" id="IPR036465">
    <property type="entry name" value="vWFA_dom_sf"/>
</dbReference>
<dbReference type="InterPro" id="IPR050938">
    <property type="entry name" value="Collagen_Structural_Proteins"/>
</dbReference>
<dbReference type="SUPFAM" id="SSF53300">
    <property type="entry name" value="vWA-like"/>
    <property type="match status" value="2"/>
</dbReference>
<feature type="compositionally biased region" description="Basic and acidic residues" evidence="1">
    <location>
        <begin position="184"/>
        <end position="200"/>
    </location>
</feature>
<feature type="domain" description="VWFA" evidence="3">
    <location>
        <begin position="495"/>
        <end position="682"/>
    </location>
</feature>
<dbReference type="PANTHER" id="PTHR37456">
    <property type="entry name" value="SI:CH211-266K2.1"/>
    <property type="match status" value="1"/>
</dbReference>
<feature type="compositionally biased region" description="Pro residues" evidence="1">
    <location>
        <begin position="383"/>
        <end position="392"/>
    </location>
</feature>
<feature type="chain" id="PRO_5043754636" description="VWFA domain-containing protein" evidence="2">
    <location>
        <begin position="26"/>
        <end position="707"/>
    </location>
</feature>
<evidence type="ECO:0000259" key="3">
    <source>
        <dbReference type="PROSITE" id="PS50234"/>
    </source>
</evidence>
<dbReference type="InterPro" id="IPR008160">
    <property type="entry name" value="Collagen"/>
</dbReference>
<comment type="caution">
    <text evidence="4">The sequence shown here is derived from an EMBL/GenBank/DDBJ whole genome shotgun (WGS) entry which is preliminary data.</text>
</comment>
<keyword evidence="5" id="KW-1185">Reference proteome</keyword>
<feature type="region of interest" description="Disordered" evidence="1">
    <location>
        <begin position="169"/>
        <end position="467"/>
    </location>
</feature>
<accession>A0AAW0Q1Z7</accession>
<feature type="compositionally biased region" description="Basic and acidic residues" evidence="1">
    <location>
        <begin position="262"/>
        <end position="277"/>
    </location>
</feature>
<dbReference type="FunFam" id="3.40.50.410:FF:000027">
    <property type="entry name" value="collagen alpha-2(VI) chain isoform X1"/>
    <property type="match status" value="1"/>
</dbReference>
<name>A0AAW0Q1Z7_9GOBI</name>
<dbReference type="Pfam" id="PF01391">
    <property type="entry name" value="Collagen"/>
    <property type="match status" value="3"/>
</dbReference>
<dbReference type="AlphaFoldDB" id="A0AAW0Q1Z7"/>
<feature type="compositionally biased region" description="Basic and acidic residues" evidence="1">
    <location>
        <begin position="451"/>
        <end position="460"/>
    </location>
</feature>
<feature type="signal peptide" evidence="2">
    <location>
        <begin position="1"/>
        <end position="25"/>
    </location>
</feature>
<dbReference type="Proteomes" id="UP001460270">
    <property type="component" value="Unassembled WGS sequence"/>
</dbReference>
<evidence type="ECO:0000256" key="2">
    <source>
        <dbReference type="SAM" id="SignalP"/>
    </source>
</evidence>
<sequence>MVGQEKMMGLEAFALCLLFGALTHGQAPECTKKNECPIDVYFTIDTSETIALQEPPPDHWWRVLRHLQNSLHNRQEVFSRLASKSEFIAAVSKIRYLGKGTYIDCALTNMTQEMRQSGKSLRFAVVITDGHVTGNPWEALIHTETIDRIIKTMKHLAYVECYNVTCLETPGPPGPKGHRGQKGAKGDNGEPGIKGERGRPGDPGIEGPIGQPGVKGESGLKGDKGEMGAQGKKGAGGVSGRDGRDGQKGKIGRIGAPGCKGDPGDRGADGHPGDVGERGSPGTPGEKGDSGRPGRSGPPGLAGDPGPKGDIGSAGTPGSPGQKGPLPGRAGPTGEPGRRGDYGPKGAQGPVGTKGEKGEAGPEGLRGLPGEEGSKGARGDPGLPGPRGPPGSPGEAGRNGTRGDPGDAGPRGEPGLPGPKGDAGRPGFSFPGSRGETGEPGPAGEPGPRGPRGEMGRDGDPGPEGDPGLTECDVMNYIRETCGCCDCEKRCGALDIVFVIDSSESVGFTNFTLEKNFVINTINRLGSLASDPSSESGTRVGVVQYSHNGTFQAIHLNDPKINSLSAFKEEVKRLEWIAGGTWTPSALKYAYDHLIRDSRRAKANVTVVVITDGRFDPRDNDALLTYLCSDPRVDVSAIGIGDMFDQIEENEILKSIACQRDGRVLGMRRFADLVAEEFIDKIETVLCPEPIVVCPELPCKSGKFNAI</sequence>
<dbReference type="SMART" id="SM00327">
    <property type="entry name" value="VWA"/>
    <property type="match status" value="1"/>
</dbReference>
<dbReference type="EMBL" id="JBBPFD010000001">
    <property type="protein sequence ID" value="KAK7945101.1"/>
    <property type="molecule type" value="Genomic_DNA"/>
</dbReference>
<dbReference type="PANTHER" id="PTHR37456:SF6">
    <property type="entry name" value="COLLAGEN ALPHA-1(XXIII) CHAIN-LIKE ISOFORM X2"/>
    <property type="match status" value="1"/>
</dbReference>
<dbReference type="Gene3D" id="3.40.50.410">
    <property type="entry name" value="von Willebrand factor, type A domain"/>
    <property type="match status" value="2"/>
</dbReference>
<gene>
    <name evidence="4" type="ORF">WMY93_000829</name>
</gene>
<proteinExistence type="predicted"/>
<feature type="compositionally biased region" description="Gly residues" evidence="1">
    <location>
        <begin position="231"/>
        <end position="240"/>
    </location>
</feature>
<dbReference type="PROSITE" id="PS50234">
    <property type="entry name" value="VWFA"/>
    <property type="match status" value="1"/>
</dbReference>